<dbReference type="AlphaFoldDB" id="A0A1H3M8W8"/>
<evidence type="ECO:0000313" key="2">
    <source>
        <dbReference type="Proteomes" id="UP000199515"/>
    </source>
</evidence>
<evidence type="ECO:0000313" key="1">
    <source>
        <dbReference type="EMBL" id="SDY72669.1"/>
    </source>
</evidence>
<gene>
    <name evidence="1" type="ORF">SAMN05421504_106528</name>
</gene>
<proteinExistence type="predicted"/>
<sequence>MGKATTEELTARLLEEGKGRTTGDWFETAAKIWTDRLDDPATGAALLHVLASLPDVTVEGATTDRAGRAAIAISTPVEKPGGWFPKQRQYLLVDPETGYLLATESVGLSSDEDAIGGPVDTPATIHYKVWLKSAFVTDTQTRP</sequence>
<protein>
    <submittedName>
        <fullName evidence="1">Uncharacterized protein</fullName>
    </submittedName>
</protein>
<name>A0A1H3M8W8_9PSEU</name>
<organism evidence="1 2">
    <name type="scientific">Amycolatopsis xylanica</name>
    <dbReference type="NCBI Taxonomy" id="589385"/>
    <lineage>
        <taxon>Bacteria</taxon>
        <taxon>Bacillati</taxon>
        <taxon>Actinomycetota</taxon>
        <taxon>Actinomycetes</taxon>
        <taxon>Pseudonocardiales</taxon>
        <taxon>Pseudonocardiaceae</taxon>
        <taxon>Amycolatopsis</taxon>
    </lineage>
</organism>
<dbReference type="Proteomes" id="UP000199515">
    <property type="component" value="Unassembled WGS sequence"/>
</dbReference>
<reference evidence="1 2" key="1">
    <citation type="submission" date="2016-10" db="EMBL/GenBank/DDBJ databases">
        <authorList>
            <person name="de Groot N.N."/>
        </authorList>
    </citation>
    <scope>NUCLEOTIDE SEQUENCE [LARGE SCALE GENOMIC DNA]</scope>
    <source>
        <strain evidence="1 2">CPCC 202699</strain>
    </source>
</reference>
<dbReference type="EMBL" id="FNON01000006">
    <property type="protein sequence ID" value="SDY72669.1"/>
    <property type="molecule type" value="Genomic_DNA"/>
</dbReference>
<keyword evidence="2" id="KW-1185">Reference proteome</keyword>
<accession>A0A1H3M8W8</accession>